<evidence type="ECO:0000256" key="1">
    <source>
        <dbReference type="SAM" id="MobiDB-lite"/>
    </source>
</evidence>
<feature type="domain" description="DUF397" evidence="2">
    <location>
        <begin position="16"/>
        <end position="68"/>
    </location>
</feature>
<dbReference type="EMBL" id="JACGWZ010000001">
    <property type="protein sequence ID" value="MBA8823460.1"/>
    <property type="molecule type" value="Genomic_DNA"/>
</dbReference>
<feature type="region of interest" description="Disordered" evidence="1">
    <location>
        <begin position="14"/>
        <end position="45"/>
    </location>
</feature>
<sequence>MSIGSDSQYLGGEFGGWRKSSRSNPNGNDCVEVGGASGLAGVRDTKDRDGGTLAFRSAAWRSFLTALKTGHYDR</sequence>
<organism evidence="3 4">
    <name type="scientific">Halosaccharopolyspora lacisalsi</name>
    <dbReference type="NCBI Taxonomy" id="1000566"/>
    <lineage>
        <taxon>Bacteria</taxon>
        <taxon>Bacillati</taxon>
        <taxon>Actinomycetota</taxon>
        <taxon>Actinomycetes</taxon>
        <taxon>Pseudonocardiales</taxon>
        <taxon>Pseudonocardiaceae</taxon>
        <taxon>Halosaccharopolyspora</taxon>
    </lineage>
</organism>
<reference evidence="3 4" key="1">
    <citation type="submission" date="2020-07" db="EMBL/GenBank/DDBJ databases">
        <title>Sequencing the genomes of 1000 actinobacteria strains.</title>
        <authorList>
            <person name="Klenk H.-P."/>
        </authorList>
    </citation>
    <scope>NUCLEOTIDE SEQUENCE [LARGE SCALE GENOMIC DNA]</scope>
    <source>
        <strain evidence="3 4">DSM 45975</strain>
    </source>
</reference>
<evidence type="ECO:0000313" key="3">
    <source>
        <dbReference type="EMBL" id="MBA8823460.1"/>
    </source>
</evidence>
<evidence type="ECO:0000259" key="2">
    <source>
        <dbReference type="Pfam" id="PF04149"/>
    </source>
</evidence>
<proteinExistence type="predicted"/>
<dbReference type="InterPro" id="IPR007278">
    <property type="entry name" value="DUF397"/>
</dbReference>
<dbReference type="Proteomes" id="UP000569329">
    <property type="component" value="Unassembled WGS sequence"/>
</dbReference>
<protein>
    <recommendedName>
        <fullName evidence="2">DUF397 domain-containing protein</fullName>
    </recommendedName>
</protein>
<keyword evidence="4" id="KW-1185">Reference proteome</keyword>
<gene>
    <name evidence="3" type="ORF">FHX42_000789</name>
</gene>
<dbReference type="RefSeq" id="WP_182542764.1">
    <property type="nucleotide sequence ID" value="NZ_JACGWZ010000001.1"/>
</dbReference>
<accession>A0A839DR66</accession>
<name>A0A839DR66_9PSEU</name>
<comment type="caution">
    <text evidence="3">The sequence shown here is derived from an EMBL/GenBank/DDBJ whole genome shotgun (WGS) entry which is preliminary data.</text>
</comment>
<dbReference type="Pfam" id="PF04149">
    <property type="entry name" value="DUF397"/>
    <property type="match status" value="1"/>
</dbReference>
<evidence type="ECO:0000313" key="4">
    <source>
        <dbReference type="Proteomes" id="UP000569329"/>
    </source>
</evidence>
<dbReference type="AlphaFoldDB" id="A0A839DR66"/>